<reference evidence="1 2" key="2">
    <citation type="submission" date="2018-06" db="EMBL/GenBank/DDBJ databases">
        <title>Metagenomic assembly of (sub)arctic Cyanobacteria and their associated microbiome from non-axenic cultures.</title>
        <authorList>
            <person name="Baurain D."/>
        </authorList>
    </citation>
    <scope>NUCLEOTIDE SEQUENCE [LARGE SCALE GENOMIC DNA]</scope>
    <source>
        <strain evidence="1">ULC129bin1</strain>
    </source>
</reference>
<name>A0A2W4WVZ2_9CYAN</name>
<dbReference type="GO" id="GO:0004386">
    <property type="term" value="F:helicase activity"/>
    <property type="evidence" value="ECO:0007669"/>
    <property type="project" value="UniProtKB-KW"/>
</dbReference>
<comment type="caution">
    <text evidence="1">The sequence shown here is derived from an EMBL/GenBank/DDBJ whole genome shotgun (WGS) entry which is preliminary data.</text>
</comment>
<keyword evidence="1" id="KW-0378">Hydrolase</keyword>
<accession>A0A2W4WVZ2</accession>
<keyword evidence="1" id="KW-0067">ATP-binding</keyword>
<protein>
    <submittedName>
        <fullName evidence="1">Replication restart DNA helicase PriA</fullName>
    </submittedName>
</protein>
<evidence type="ECO:0000313" key="2">
    <source>
        <dbReference type="Proteomes" id="UP000249354"/>
    </source>
</evidence>
<evidence type="ECO:0000313" key="1">
    <source>
        <dbReference type="EMBL" id="PZO23518.1"/>
    </source>
</evidence>
<reference evidence="2" key="1">
    <citation type="submission" date="2018-04" db="EMBL/GenBank/DDBJ databases">
        <authorList>
            <person name="Cornet L."/>
        </authorList>
    </citation>
    <scope>NUCLEOTIDE SEQUENCE [LARGE SCALE GENOMIC DNA]</scope>
</reference>
<dbReference type="EMBL" id="QBMC01000001">
    <property type="protein sequence ID" value="PZO23518.1"/>
    <property type="molecule type" value="Genomic_DNA"/>
</dbReference>
<gene>
    <name evidence="1" type="ORF">DCF25_00385</name>
</gene>
<keyword evidence="1" id="KW-0547">Nucleotide-binding</keyword>
<organism evidence="1 2">
    <name type="scientific">Leptolyngbya foveolarum</name>
    <dbReference type="NCBI Taxonomy" id="47253"/>
    <lineage>
        <taxon>Bacteria</taxon>
        <taxon>Bacillati</taxon>
        <taxon>Cyanobacteriota</taxon>
        <taxon>Cyanophyceae</taxon>
        <taxon>Leptolyngbyales</taxon>
        <taxon>Leptolyngbyaceae</taxon>
        <taxon>Leptolyngbya group</taxon>
        <taxon>Leptolyngbya</taxon>
    </lineage>
</organism>
<proteinExistence type="predicted"/>
<dbReference type="Proteomes" id="UP000249354">
    <property type="component" value="Unassembled WGS sequence"/>
</dbReference>
<sequence length="73" mass="7834">MAKTTSASFASVTTMQRVNCPTCGGSAERYRSLSDSLVRTQCDRCDYLMVLCEDTGRVIEAYAPSFAPAALAS</sequence>
<dbReference type="AlphaFoldDB" id="A0A2W4WVZ2"/>
<keyword evidence="1" id="KW-0347">Helicase</keyword>